<evidence type="ECO:0000313" key="1">
    <source>
        <dbReference type="EMBL" id="JAD67387.1"/>
    </source>
</evidence>
<dbReference type="EMBL" id="GBRH01230508">
    <property type="protein sequence ID" value="JAD67387.1"/>
    <property type="molecule type" value="Transcribed_RNA"/>
</dbReference>
<proteinExistence type="predicted"/>
<organism evidence="1">
    <name type="scientific">Arundo donax</name>
    <name type="common">Giant reed</name>
    <name type="synonym">Donax arundinaceus</name>
    <dbReference type="NCBI Taxonomy" id="35708"/>
    <lineage>
        <taxon>Eukaryota</taxon>
        <taxon>Viridiplantae</taxon>
        <taxon>Streptophyta</taxon>
        <taxon>Embryophyta</taxon>
        <taxon>Tracheophyta</taxon>
        <taxon>Spermatophyta</taxon>
        <taxon>Magnoliopsida</taxon>
        <taxon>Liliopsida</taxon>
        <taxon>Poales</taxon>
        <taxon>Poaceae</taxon>
        <taxon>PACMAD clade</taxon>
        <taxon>Arundinoideae</taxon>
        <taxon>Arundineae</taxon>
        <taxon>Arundo</taxon>
    </lineage>
</organism>
<reference evidence="1" key="1">
    <citation type="submission" date="2014-09" db="EMBL/GenBank/DDBJ databases">
        <authorList>
            <person name="Magalhaes I.L.F."/>
            <person name="Oliveira U."/>
            <person name="Santos F.R."/>
            <person name="Vidigal T.H.D.A."/>
            <person name="Brescovit A.D."/>
            <person name="Santos A.J."/>
        </authorList>
    </citation>
    <scope>NUCLEOTIDE SEQUENCE</scope>
    <source>
        <tissue evidence="1">Shoot tissue taken approximately 20 cm above the soil surface</tissue>
    </source>
</reference>
<reference evidence="1" key="2">
    <citation type="journal article" date="2015" name="Data Brief">
        <title>Shoot transcriptome of the giant reed, Arundo donax.</title>
        <authorList>
            <person name="Barrero R.A."/>
            <person name="Guerrero F.D."/>
            <person name="Moolhuijzen P."/>
            <person name="Goolsby J.A."/>
            <person name="Tidwell J."/>
            <person name="Bellgard S.E."/>
            <person name="Bellgard M.I."/>
        </authorList>
    </citation>
    <scope>NUCLEOTIDE SEQUENCE</scope>
    <source>
        <tissue evidence="1">Shoot tissue taken approximately 20 cm above the soil surface</tissue>
    </source>
</reference>
<name>A0A0A9C783_ARUDO</name>
<accession>A0A0A9C783</accession>
<sequence length="19" mass="2142">MLSSQMFSKHVLTMTSSLL</sequence>
<dbReference type="AlphaFoldDB" id="A0A0A9C783"/>
<protein>
    <submittedName>
        <fullName evidence="1">Uncharacterized protein</fullName>
    </submittedName>
</protein>